<gene>
    <name evidence="3" type="ORF">GCM10009854_40580</name>
</gene>
<evidence type="ECO:0000256" key="1">
    <source>
        <dbReference type="SAM" id="Phobius"/>
    </source>
</evidence>
<proteinExistence type="predicted"/>
<dbReference type="Proteomes" id="UP001501218">
    <property type="component" value="Unassembled WGS sequence"/>
</dbReference>
<reference evidence="3 4" key="1">
    <citation type="journal article" date="2019" name="Int. J. Syst. Evol. Microbiol.">
        <title>The Global Catalogue of Microorganisms (GCM) 10K type strain sequencing project: providing services to taxonomists for standard genome sequencing and annotation.</title>
        <authorList>
            <consortium name="The Broad Institute Genomics Platform"/>
            <consortium name="The Broad Institute Genome Sequencing Center for Infectious Disease"/>
            <person name="Wu L."/>
            <person name="Ma J."/>
        </authorList>
    </citation>
    <scope>NUCLEOTIDE SEQUENCE [LARGE SCALE GENOMIC DNA]</scope>
    <source>
        <strain evidence="3 4">JCM 16221</strain>
    </source>
</reference>
<keyword evidence="1" id="KW-0472">Membrane</keyword>
<feature type="transmembrane region" description="Helical" evidence="1">
    <location>
        <begin position="114"/>
        <end position="142"/>
    </location>
</feature>
<evidence type="ECO:0000313" key="4">
    <source>
        <dbReference type="Proteomes" id="UP001501218"/>
    </source>
</evidence>
<keyword evidence="1" id="KW-0812">Transmembrane</keyword>
<dbReference type="EMBL" id="BAAARA010000019">
    <property type="protein sequence ID" value="GAA2358115.1"/>
    <property type="molecule type" value="Genomic_DNA"/>
</dbReference>
<evidence type="ECO:0000259" key="2">
    <source>
        <dbReference type="Pfam" id="PF07331"/>
    </source>
</evidence>
<keyword evidence="1" id="KW-1133">Transmembrane helix</keyword>
<accession>A0ABN3GQE0</accession>
<comment type="caution">
    <text evidence="3">The sequence shown here is derived from an EMBL/GenBank/DDBJ whole genome shotgun (WGS) entry which is preliminary data.</text>
</comment>
<feature type="domain" description="DUF1468" evidence="2">
    <location>
        <begin position="5"/>
        <end position="137"/>
    </location>
</feature>
<dbReference type="InterPro" id="IPR009936">
    <property type="entry name" value="DUF1468"/>
</dbReference>
<organism evidence="3 4">
    <name type="scientific">Saccharopolyspora halophila</name>
    <dbReference type="NCBI Taxonomy" id="405551"/>
    <lineage>
        <taxon>Bacteria</taxon>
        <taxon>Bacillati</taxon>
        <taxon>Actinomycetota</taxon>
        <taxon>Actinomycetes</taxon>
        <taxon>Pseudonocardiales</taxon>
        <taxon>Pseudonocardiaceae</taxon>
        <taxon>Saccharopolyspora</taxon>
    </lineage>
</organism>
<dbReference type="Pfam" id="PF07331">
    <property type="entry name" value="TctB"/>
    <property type="match status" value="1"/>
</dbReference>
<name>A0ABN3GQE0_9PSEU</name>
<feature type="transmembrane region" description="Helical" evidence="1">
    <location>
        <begin position="78"/>
        <end position="102"/>
    </location>
</feature>
<protein>
    <recommendedName>
        <fullName evidence="2">DUF1468 domain-containing protein</fullName>
    </recommendedName>
</protein>
<evidence type="ECO:0000313" key="3">
    <source>
        <dbReference type="EMBL" id="GAA2358115.1"/>
    </source>
</evidence>
<sequence>MLPALVIAVGCLLVVGGFRLPLPLNVGYLGPQWFPIGVGTALIVLGGSLPFQREAEAEPGSGEPEDDWRAFGTVVTTLVAHVVLLTLVGWIPAGIALFWGVARALGGRRGLFDLGVAAVVSCTVQFAFSAGLGIALPVGALLEVG</sequence>
<keyword evidence="4" id="KW-1185">Reference proteome</keyword>